<evidence type="ECO:0000313" key="1">
    <source>
        <dbReference type="EMBL" id="KAF2465427.1"/>
    </source>
</evidence>
<organism evidence="1 2">
    <name type="scientific">Lindgomyces ingoldianus</name>
    <dbReference type="NCBI Taxonomy" id="673940"/>
    <lineage>
        <taxon>Eukaryota</taxon>
        <taxon>Fungi</taxon>
        <taxon>Dikarya</taxon>
        <taxon>Ascomycota</taxon>
        <taxon>Pezizomycotina</taxon>
        <taxon>Dothideomycetes</taxon>
        <taxon>Pleosporomycetidae</taxon>
        <taxon>Pleosporales</taxon>
        <taxon>Lindgomycetaceae</taxon>
        <taxon>Lindgomyces</taxon>
    </lineage>
</organism>
<comment type="caution">
    <text evidence="1">The sequence shown here is derived from an EMBL/GenBank/DDBJ whole genome shotgun (WGS) entry which is preliminary data.</text>
</comment>
<sequence>MSFNSKGLAASCSLPLHEPFGEVVLVVHGTITAKLATCLDFSSVSGSAWYGSGRSTNCPFYNHTKSRLLQTLPPFIQLSKTINWYILSKHKETSYENSNIDSNLPIVSQIHSTAIIPNGLSTKRQPYSPCAFADCIFKALPIHIIHRSICGYQCHNPASLTLRDFSWLKSI</sequence>
<dbReference type="EMBL" id="MU003529">
    <property type="protein sequence ID" value="KAF2465427.1"/>
    <property type="molecule type" value="Genomic_DNA"/>
</dbReference>
<keyword evidence="2" id="KW-1185">Reference proteome</keyword>
<name>A0ACB6QH45_9PLEO</name>
<proteinExistence type="predicted"/>
<gene>
    <name evidence="1" type="ORF">BDR25DRAFT_360390</name>
</gene>
<evidence type="ECO:0000313" key="2">
    <source>
        <dbReference type="Proteomes" id="UP000799755"/>
    </source>
</evidence>
<accession>A0ACB6QH45</accession>
<reference evidence="1" key="1">
    <citation type="journal article" date="2020" name="Stud. Mycol.">
        <title>101 Dothideomycetes genomes: a test case for predicting lifestyles and emergence of pathogens.</title>
        <authorList>
            <person name="Haridas S."/>
            <person name="Albert R."/>
            <person name="Binder M."/>
            <person name="Bloem J."/>
            <person name="Labutti K."/>
            <person name="Salamov A."/>
            <person name="Andreopoulos B."/>
            <person name="Baker S."/>
            <person name="Barry K."/>
            <person name="Bills G."/>
            <person name="Bluhm B."/>
            <person name="Cannon C."/>
            <person name="Castanera R."/>
            <person name="Culley D."/>
            <person name="Daum C."/>
            <person name="Ezra D."/>
            <person name="Gonzalez J."/>
            <person name="Henrissat B."/>
            <person name="Kuo A."/>
            <person name="Liang C."/>
            <person name="Lipzen A."/>
            <person name="Lutzoni F."/>
            <person name="Magnuson J."/>
            <person name="Mondo S."/>
            <person name="Nolan M."/>
            <person name="Ohm R."/>
            <person name="Pangilinan J."/>
            <person name="Park H.-J."/>
            <person name="Ramirez L."/>
            <person name="Alfaro M."/>
            <person name="Sun H."/>
            <person name="Tritt A."/>
            <person name="Yoshinaga Y."/>
            <person name="Zwiers L.-H."/>
            <person name="Turgeon B."/>
            <person name="Goodwin S."/>
            <person name="Spatafora J."/>
            <person name="Crous P."/>
            <person name="Grigoriev I."/>
        </authorList>
    </citation>
    <scope>NUCLEOTIDE SEQUENCE</scope>
    <source>
        <strain evidence="1">ATCC 200398</strain>
    </source>
</reference>
<protein>
    <submittedName>
        <fullName evidence="1">Uncharacterized protein</fullName>
    </submittedName>
</protein>
<dbReference type="Proteomes" id="UP000799755">
    <property type="component" value="Unassembled WGS sequence"/>
</dbReference>